<dbReference type="Gene3D" id="3.40.1440.10">
    <property type="entry name" value="GIY-YIG endonuclease"/>
    <property type="match status" value="1"/>
</dbReference>
<dbReference type="HOGENOM" id="CLU_135650_4_1_5"/>
<evidence type="ECO:0000259" key="2">
    <source>
        <dbReference type="PROSITE" id="PS50164"/>
    </source>
</evidence>
<sequence length="104" mass="11919">MNAFVYILRCSDGSFYVGSARGQTLDKRMGEHQSGAFLGYTHARRPVTLVYAEQFDRITDAIEAERRIKGWSRAKKEALIRGDWKTVQRLAQRPGARDMPQRNS</sequence>
<evidence type="ECO:0000313" key="3">
    <source>
        <dbReference type="EMBL" id="ACL62402.1"/>
    </source>
</evidence>
<feature type="domain" description="GIY-YIG" evidence="2">
    <location>
        <begin position="1"/>
        <end position="78"/>
    </location>
</feature>
<dbReference type="eggNOG" id="COG2827">
    <property type="taxonomic scope" value="Bacteria"/>
</dbReference>
<dbReference type="KEGG" id="mno:Mnod_7672"/>
<dbReference type="Proteomes" id="UP000008207">
    <property type="component" value="Chromosome"/>
</dbReference>
<protein>
    <submittedName>
        <fullName evidence="3">Excinuclease ABC C subunit domain protein</fullName>
    </submittedName>
</protein>
<comment type="similarity">
    <text evidence="1">Belongs to the UPF0213 family.</text>
</comment>
<dbReference type="PANTHER" id="PTHR34477">
    <property type="entry name" value="UPF0213 PROTEIN YHBQ"/>
    <property type="match status" value="1"/>
</dbReference>
<dbReference type="EMBL" id="CP001349">
    <property type="protein sequence ID" value="ACL62402.1"/>
    <property type="molecule type" value="Genomic_DNA"/>
</dbReference>
<dbReference type="InterPro" id="IPR050190">
    <property type="entry name" value="UPF0213_domain"/>
</dbReference>
<gene>
    <name evidence="3" type="ordered locus">Mnod_7672</name>
</gene>
<reference evidence="3 4" key="1">
    <citation type="submission" date="2009-01" db="EMBL/GenBank/DDBJ databases">
        <title>Complete sequence of chromosome of Methylobacterium nodulans ORS 2060.</title>
        <authorList>
            <consortium name="US DOE Joint Genome Institute"/>
            <person name="Lucas S."/>
            <person name="Copeland A."/>
            <person name="Lapidus A."/>
            <person name="Glavina del Rio T."/>
            <person name="Dalin E."/>
            <person name="Tice H."/>
            <person name="Bruce D."/>
            <person name="Goodwin L."/>
            <person name="Pitluck S."/>
            <person name="Sims D."/>
            <person name="Brettin T."/>
            <person name="Detter J.C."/>
            <person name="Han C."/>
            <person name="Larimer F."/>
            <person name="Land M."/>
            <person name="Hauser L."/>
            <person name="Kyrpides N."/>
            <person name="Ivanova N."/>
            <person name="Marx C.J."/>
            <person name="Richardson P."/>
        </authorList>
    </citation>
    <scope>NUCLEOTIDE SEQUENCE [LARGE SCALE GENOMIC DNA]</scope>
    <source>
        <strain evidence="4">LMG 21967 / CNCM I-2342 / ORS 2060</strain>
    </source>
</reference>
<accession>B8IQV7</accession>
<dbReference type="InterPro" id="IPR000305">
    <property type="entry name" value="GIY-YIG_endonuc"/>
</dbReference>
<dbReference type="PROSITE" id="PS50164">
    <property type="entry name" value="GIY_YIG"/>
    <property type="match status" value="1"/>
</dbReference>
<keyword evidence="4" id="KW-1185">Reference proteome</keyword>
<dbReference type="RefSeq" id="WP_015933954.1">
    <property type="nucleotide sequence ID" value="NC_011894.1"/>
</dbReference>
<dbReference type="OrthoDB" id="287318at2"/>
<dbReference type="AlphaFoldDB" id="B8IQV7"/>
<name>B8IQV7_METNO</name>
<dbReference type="STRING" id="460265.Mnod_7672"/>
<evidence type="ECO:0000313" key="4">
    <source>
        <dbReference type="Proteomes" id="UP000008207"/>
    </source>
</evidence>
<dbReference type="SUPFAM" id="SSF82771">
    <property type="entry name" value="GIY-YIG endonuclease"/>
    <property type="match status" value="1"/>
</dbReference>
<organism evidence="3 4">
    <name type="scientific">Methylobacterium nodulans (strain LMG 21967 / CNCM I-2342 / ORS 2060)</name>
    <dbReference type="NCBI Taxonomy" id="460265"/>
    <lineage>
        <taxon>Bacteria</taxon>
        <taxon>Pseudomonadati</taxon>
        <taxon>Pseudomonadota</taxon>
        <taxon>Alphaproteobacteria</taxon>
        <taxon>Hyphomicrobiales</taxon>
        <taxon>Methylobacteriaceae</taxon>
        <taxon>Methylobacterium</taxon>
    </lineage>
</organism>
<dbReference type="InterPro" id="IPR035901">
    <property type="entry name" value="GIY-YIG_endonuc_sf"/>
</dbReference>
<proteinExistence type="inferred from homology"/>
<dbReference type="CDD" id="cd10456">
    <property type="entry name" value="GIY-YIG_UPF0213"/>
    <property type="match status" value="1"/>
</dbReference>
<dbReference type="Pfam" id="PF01541">
    <property type="entry name" value="GIY-YIG"/>
    <property type="match status" value="1"/>
</dbReference>
<dbReference type="PANTHER" id="PTHR34477:SF1">
    <property type="entry name" value="UPF0213 PROTEIN YHBQ"/>
    <property type="match status" value="1"/>
</dbReference>
<evidence type="ECO:0000256" key="1">
    <source>
        <dbReference type="ARBA" id="ARBA00007435"/>
    </source>
</evidence>